<dbReference type="EMBL" id="CAJVQC010065970">
    <property type="protein sequence ID" value="CAG8805996.1"/>
    <property type="molecule type" value="Genomic_DNA"/>
</dbReference>
<sequence>FLGLQTAFFTLLLIPPPIAFVLAFIACIIESVIFVLIFYLVATPSWQDKLFDNVLRLKGL</sequence>
<evidence type="ECO:0000313" key="1">
    <source>
        <dbReference type="EMBL" id="CAG8805996.1"/>
    </source>
</evidence>
<dbReference type="Proteomes" id="UP000789920">
    <property type="component" value="Unassembled WGS sequence"/>
</dbReference>
<reference evidence="1" key="1">
    <citation type="submission" date="2021-06" db="EMBL/GenBank/DDBJ databases">
        <authorList>
            <person name="Kallberg Y."/>
            <person name="Tangrot J."/>
            <person name="Rosling A."/>
        </authorList>
    </citation>
    <scope>NUCLEOTIDE SEQUENCE</scope>
    <source>
        <strain evidence="1">MA461A</strain>
    </source>
</reference>
<protein>
    <submittedName>
        <fullName evidence="1">36372_t:CDS:1</fullName>
    </submittedName>
</protein>
<comment type="caution">
    <text evidence="1">The sequence shown here is derived from an EMBL/GenBank/DDBJ whole genome shotgun (WGS) entry which is preliminary data.</text>
</comment>
<evidence type="ECO:0000313" key="2">
    <source>
        <dbReference type="Proteomes" id="UP000789920"/>
    </source>
</evidence>
<proteinExistence type="predicted"/>
<accession>A0ACA9RSA7</accession>
<organism evidence="1 2">
    <name type="scientific">Racocetra persica</name>
    <dbReference type="NCBI Taxonomy" id="160502"/>
    <lineage>
        <taxon>Eukaryota</taxon>
        <taxon>Fungi</taxon>
        <taxon>Fungi incertae sedis</taxon>
        <taxon>Mucoromycota</taxon>
        <taxon>Glomeromycotina</taxon>
        <taxon>Glomeromycetes</taxon>
        <taxon>Diversisporales</taxon>
        <taxon>Gigasporaceae</taxon>
        <taxon>Racocetra</taxon>
    </lineage>
</organism>
<name>A0ACA9RSA7_9GLOM</name>
<keyword evidence="2" id="KW-1185">Reference proteome</keyword>
<feature type="non-terminal residue" evidence="1">
    <location>
        <position position="1"/>
    </location>
</feature>
<gene>
    <name evidence="1" type="ORF">RPERSI_LOCUS22063</name>
</gene>
<feature type="non-terminal residue" evidence="1">
    <location>
        <position position="60"/>
    </location>
</feature>